<dbReference type="NCBIfam" id="TIGR01509">
    <property type="entry name" value="HAD-SF-IA-v3"/>
    <property type="match status" value="1"/>
</dbReference>
<dbReference type="Proteomes" id="UP001207626">
    <property type="component" value="Unassembled WGS sequence"/>
</dbReference>
<comment type="catalytic activity">
    <reaction evidence="8">
        <text>beta-D-glucose 1-phosphate = beta-D-glucose 6-phosphate</text>
        <dbReference type="Rhea" id="RHEA:20113"/>
        <dbReference type="ChEBI" id="CHEBI:57684"/>
        <dbReference type="ChEBI" id="CHEBI:58247"/>
        <dbReference type="EC" id="5.4.2.6"/>
    </reaction>
</comment>
<evidence type="ECO:0000256" key="10">
    <source>
        <dbReference type="ARBA" id="ARBA00044991"/>
    </source>
</evidence>
<dbReference type="RefSeq" id="WP_087434870.1">
    <property type="nucleotide sequence ID" value="NZ_JAMDLV010000015.1"/>
</dbReference>
<dbReference type="NCBIfam" id="TIGR01549">
    <property type="entry name" value="HAD-SF-IA-v1"/>
    <property type="match status" value="1"/>
</dbReference>
<protein>
    <recommendedName>
        <fullName evidence="10">Beta-phosphoglucomutase</fullName>
        <ecNumber evidence="9">5.4.2.6</ecNumber>
    </recommendedName>
</protein>
<evidence type="ECO:0000313" key="12">
    <source>
        <dbReference type="Proteomes" id="UP001207626"/>
    </source>
</evidence>
<dbReference type="NCBIfam" id="TIGR02009">
    <property type="entry name" value="PGMB-YQAB-SF"/>
    <property type="match status" value="1"/>
</dbReference>
<comment type="caution">
    <text evidence="11">The sequence shown here is derived from an EMBL/GenBank/DDBJ whole genome shotgun (WGS) entry which is preliminary data.</text>
</comment>
<keyword evidence="5" id="KW-0460">Magnesium</keyword>
<organism evidence="11 12">
    <name type="scientific">Paenibacillus apiarius</name>
    <dbReference type="NCBI Taxonomy" id="46240"/>
    <lineage>
        <taxon>Bacteria</taxon>
        <taxon>Bacillati</taxon>
        <taxon>Bacillota</taxon>
        <taxon>Bacilli</taxon>
        <taxon>Bacillales</taxon>
        <taxon>Paenibacillaceae</taxon>
        <taxon>Paenibacillus</taxon>
    </lineage>
</organism>
<dbReference type="EC" id="5.4.2.6" evidence="9"/>
<evidence type="ECO:0000256" key="2">
    <source>
        <dbReference type="ARBA" id="ARBA00006171"/>
    </source>
</evidence>
<dbReference type="InterPro" id="IPR036412">
    <property type="entry name" value="HAD-like_sf"/>
</dbReference>
<dbReference type="NCBIfam" id="TIGR01990">
    <property type="entry name" value="bPGM"/>
    <property type="match status" value="1"/>
</dbReference>
<dbReference type="InterPro" id="IPR023198">
    <property type="entry name" value="PGP-like_dom2"/>
</dbReference>
<evidence type="ECO:0000256" key="3">
    <source>
        <dbReference type="ARBA" id="ARBA00022553"/>
    </source>
</evidence>
<gene>
    <name evidence="11" type="primary">pgmB</name>
    <name evidence="11" type="ORF">M5X09_07305</name>
</gene>
<proteinExistence type="inferred from homology"/>
<accession>A0ABT4DQ59</accession>
<evidence type="ECO:0000256" key="9">
    <source>
        <dbReference type="ARBA" id="ARBA00044968"/>
    </source>
</evidence>
<dbReference type="SFLD" id="SFLDG01129">
    <property type="entry name" value="C1.5:_HAD__Beta-PGM__Phosphata"/>
    <property type="match status" value="1"/>
</dbReference>
<dbReference type="SFLD" id="SFLDG01135">
    <property type="entry name" value="C1.5.6:_HAD__Beta-PGM__Phospha"/>
    <property type="match status" value="1"/>
</dbReference>
<dbReference type="Pfam" id="PF00702">
    <property type="entry name" value="Hydrolase"/>
    <property type="match status" value="1"/>
</dbReference>
<comment type="cofactor">
    <cofactor evidence="1">
        <name>Mg(2+)</name>
        <dbReference type="ChEBI" id="CHEBI:18420"/>
    </cofactor>
</comment>
<keyword evidence="4" id="KW-0479">Metal-binding</keyword>
<dbReference type="Gene3D" id="1.10.150.240">
    <property type="entry name" value="Putative phosphatase, domain 2"/>
    <property type="match status" value="1"/>
</dbReference>
<dbReference type="PANTHER" id="PTHR46193:SF18">
    <property type="entry name" value="HEXITOL PHOSPHATASE B"/>
    <property type="match status" value="1"/>
</dbReference>
<dbReference type="InterPro" id="IPR023214">
    <property type="entry name" value="HAD_sf"/>
</dbReference>
<keyword evidence="7" id="KW-0119">Carbohydrate metabolism</keyword>
<evidence type="ECO:0000313" key="11">
    <source>
        <dbReference type="EMBL" id="MCY9519490.1"/>
    </source>
</evidence>
<evidence type="ECO:0000256" key="8">
    <source>
        <dbReference type="ARBA" id="ARBA00044926"/>
    </source>
</evidence>
<evidence type="ECO:0000256" key="7">
    <source>
        <dbReference type="ARBA" id="ARBA00023277"/>
    </source>
</evidence>
<dbReference type="EMBL" id="JAMDLW010000008">
    <property type="protein sequence ID" value="MCY9519490.1"/>
    <property type="molecule type" value="Genomic_DNA"/>
</dbReference>
<evidence type="ECO:0000256" key="4">
    <source>
        <dbReference type="ARBA" id="ARBA00022723"/>
    </source>
</evidence>
<keyword evidence="3" id="KW-0597">Phosphoprotein</keyword>
<dbReference type="GO" id="GO:0008801">
    <property type="term" value="F:beta-phosphoglucomutase activity"/>
    <property type="evidence" value="ECO:0007669"/>
    <property type="project" value="UniProtKB-EC"/>
</dbReference>
<keyword evidence="6 11" id="KW-0413">Isomerase</keyword>
<dbReference type="InterPro" id="IPR006439">
    <property type="entry name" value="HAD-SF_hydro_IA"/>
</dbReference>
<dbReference type="CDD" id="cd02598">
    <property type="entry name" value="HAD_BPGM"/>
    <property type="match status" value="1"/>
</dbReference>
<dbReference type="Gene3D" id="3.40.50.1000">
    <property type="entry name" value="HAD superfamily/HAD-like"/>
    <property type="match status" value="1"/>
</dbReference>
<evidence type="ECO:0000256" key="1">
    <source>
        <dbReference type="ARBA" id="ARBA00001946"/>
    </source>
</evidence>
<dbReference type="SFLD" id="SFLDS00003">
    <property type="entry name" value="Haloacid_Dehalogenase"/>
    <property type="match status" value="1"/>
</dbReference>
<evidence type="ECO:0000256" key="6">
    <source>
        <dbReference type="ARBA" id="ARBA00023235"/>
    </source>
</evidence>
<dbReference type="SUPFAM" id="SSF56784">
    <property type="entry name" value="HAD-like"/>
    <property type="match status" value="1"/>
</dbReference>
<comment type="similarity">
    <text evidence="2">Belongs to the HAD-like hydrolase superfamily. CbbY/CbbZ/Gph/YieH family.</text>
</comment>
<dbReference type="PRINTS" id="PR00413">
    <property type="entry name" value="HADHALOGNASE"/>
</dbReference>
<keyword evidence="12" id="KW-1185">Reference proteome</keyword>
<dbReference type="InterPro" id="IPR010972">
    <property type="entry name" value="Beta-PGM"/>
</dbReference>
<sequence>MDVTAVIFDLDGVIVTTDEYHYLAWSRMAEQEGIPFNREVNNRLRGISRMESLDIIVEQAERAYTDVEKTQLAEQKNGYYRQYLNGLTERDLLPGVMRTLHELKRRGIQIAIGSSSKNTPLILRQVGLETAFDAVADGNEIANSKPHPEVFLLAAEKLGANPASCLVVEDAEAGIDAALRAGMRAAAIGEACRCGRAHLRLTKIDDVLEYVGSR</sequence>
<reference evidence="11 12" key="1">
    <citation type="submission" date="2022-05" db="EMBL/GenBank/DDBJ databases">
        <title>Genome Sequencing of Bee-Associated Microbes.</title>
        <authorList>
            <person name="Dunlap C."/>
        </authorList>
    </citation>
    <scope>NUCLEOTIDE SEQUENCE [LARGE SCALE GENOMIC DNA]</scope>
    <source>
        <strain evidence="11 12">NRRL NRS-1438</strain>
    </source>
</reference>
<evidence type="ECO:0000256" key="5">
    <source>
        <dbReference type="ARBA" id="ARBA00022842"/>
    </source>
</evidence>
<dbReference type="InterPro" id="IPR051600">
    <property type="entry name" value="Beta-PGM-like"/>
</dbReference>
<dbReference type="PANTHER" id="PTHR46193">
    <property type="entry name" value="6-PHOSPHOGLUCONATE PHOSPHATASE"/>
    <property type="match status" value="1"/>
</dbReference>
<dbReference type="InterPro" id="IPR010976">
    <property type="entry name" value="B-phosphoglucomutase_hydrolase"/>
</dbReference>
<name>A0ABT4DQ59_9BACL</name>